<keyword evidence="5 6" id="KW-0413">Isomerase</keyword>
<feature type="binding site" evidence="6">
    <location>
        <position position="336"/>
    </location>
    <ligand>
        <name>Mn(2+)</name>
        <dbReference type="ChEBI" id="CHEBI:29035"/>
        <label>2</label>
    </ligand>
</feature>
<dbReference type="GO" id="GO:0008973">
    <property type="term" value="F:phosphopentomutase activity"/>
    <property type="evidence" value="ECO:0007669"/>
    <property type="project" value="UniProtKB-UniRule"/>
</dbReference>
<dbReference type="GO" id="GO:0006018">
    <property type="term" value="P:2-deoxyribose 1-phosphate catabolic process"/>
    <property type="evidence" value="ECO:0007669"/>
    <property type="project" value="UniProtKB-UniRule"/>
</dbReference>
<keyword evidence="3 6" id="KW-0479">Metal-binding</keyword>
<comment type="catalytic activity">
    <reaction evidence="6">
        <text>alpha-D-ribose 1-phosphate = D-ribose 5-phosphate</text>
        <dbReference type="Rhea" id="RHEA:18793"/>
        <dbReference type="ChEBI" id="CHEBI:57720"/>
        <dbReference type="ChEBI" id="CHEBI:78346"/>
        <dbReference type="EC" id="5.4.2.7"/>
    </reaction>
</comment>
<dbReference type="Gene3D" id="3.40.720.10">
    <property type="entry name" value="Alkaline Phosphatase, subunit A"/>
    <property type="match status" value="1"/>
</dbReference>
<keyword evidence="2 6" id="KW-0963">Cytoplasm</keyword>
<evidence type="ECO:0000256" key="4">
    <source>
        <dbReference type="ARBA" id="ARBA00023211"/>
    </source>
</evidence>
<dbReference type="UniPathway" id="UPA00087">
    <property type="reaction ID" value="UER00173"/>
</dbReference>
<comment type="pathway">
    <text evidence="6">Carbohydrate degradation; 2-deoxy-D-ribose 1-phosphate degradation; D-glyceraldehyde 3-phosphate and acetaldehyde from 2-deoxy-alpha-D-ribose 1-phosphate: step 1/2.</text>
</comment>
<sequence>MKRVFLIVLDSFGIGEAPDAKDFGDEGSNTLLAVSKSLYFDLPNLEKLGLFAVDGAEIDGDRQSTVPIGTYGRMTEQSKGKDTTIGHWEIAGIISEKPLPVYPKGFPEEVTAVFEQETGRKILCNRPYSGTEVIRDYGDEHVKTGALIVYTSADSVFQIAAHEDVVPPEELYRYCKIARKILTGKHGVGRVIARPFIGESGHYTRTSNRHDFSIEPPKVTMLDQLKEKGFDVIGIGKIHDIFAGKGLTEFSFTKNNEDGIEQTKEWMKKRFEGLCFVNLVDFDMLYGHRNDVDGYAKALSYFDKQLPKLLGLMREGDILMITADHGCDPSTPSTDHSREYTPFLMYQYGQAKGVNLKTRKTFADIGSTVLDYFGIESKIDGTSVLEDIDEV</sequence>
<evidence type="ECO:0000313" key="8">
    <source>
        <dbReference type="EMBL" id="VYT06562.1"/>
    </source>
</evidence>
<dbReference type="GO" id="GO:0009117">
    <property type="term" value="P:nucleotide metabolic process"/>
    <property type="evidence" value="ECO:0007669"/>
    <property type="project" value="UniProtKB-UniRule"/>
</dbReference>
<feature type="binding site" evidence="6">
    <location>
        <position position="288"/>
    </location>
    <ligand>
        <name>Mn(2+)</name>
        <dbReference type="ChEBI" id="CHEBI:29035"/>
        <label>2</label>
    </ligand>
</feature>
<reference evidence="8" key="1">
    <citation type="submission" date="2019-11" db="EMBL/GenBank/DDBJ databases">
        <authorList>
            <person name="Feng L."/>
        </authorList>
    </citation>
    <scope>NUCLEOTIDE SEQUENCE</scope>
    <source>
        <strain evidence="8">AcaccaeLFYP115</strain>
    </source>
</reference>
<dbReference type="EC" id="5.4.2.7" evidence="6 7"/>
<evidence type="ECO:0000256" key="1">
    <source>
        <dbReference type="ARBA" id="ARBA00010373"/>
    </source>
</evidence>
<dbReference type="InterPro" id="IPR010045">
    <property type="entry name" value="DeoB"/>
</dbReference>
<feature type="binding site" evidence="6">
    <location>
        <position position="10"/>
    </location>
    <ligand>
        <name>Mn(2+)</name>
        <dbReference type="ChEBI" id="CHEBI:29035"/>
        <label>1</label>
    </ligand>
</feature>
<dbReference type="GO" id="GO:0006015">
    <property type="term" value="P:5-phosphoribose 1-diphosphate biosynthetic process"/>
    <property type="evidence" value="ECO:0007669"/>
    <property type="project" value="UniProtKB-UniPathway"/>
</dbReference>
<dbReference type="GO" id="GO:0005829">
    <property type="term" value="C:cytosol"/>
    <property type="evidence" value="ECO:0007669"/>
    <property type="project" value="TreeGrafter"/>
</dbReference>
<dbReference type="GO" id="GO:0043094">
    <property type="term" value="P:metabolic compound salvage"/>
    <property type="evidence" value="ECO:0007669"/>
    <property type="project" value="UniProtKB-UniRule"/>
</dbReference>
<evidence type="ECO:0000256" key="7">
    <source>
        <dbReference type="NCBIfam" id="TIGR01696"/>
    </source>
</evidence>
<accession>A0A6N2TP98</accession>
<dbReference type="InterPro" id="IPR024052">
    <property type="entry name" value="Phosphopentomutase_DeoB_cap_sf"/>
</dbReference>
<keyword evidence="4 6" id="KW-0464">Manganese</keyword>
<comment type="catalytic activity">
    <reaction evidence="6">
        <text>2-deoxy-alpha-D-ribose 1-phosphate = 2-deoxy-D-ribose 5-phosphate</text>
        <dbReference type="Rhea" id="RHEA:27658"/>
        <dbReference type="ChEBI" id="CHEBI:57259"/>
        <dbReference type="ChEBI" id="CHEBI:62877"/>
        <dbReference type="EC" id="5.4.2.7"/>
    </reaction>
</comment>
<dbReference type="GO" id="GO:0000287">
    <property type="term" value="F:magnesium ion binding"/>
    <property type="evidence" value="ECO:0007669"/>
    <property type="project" value="UniProtKB-UniRule"/>
</dbReference>
<dbReference type="NCBIfam" id="TIGR01696">
    <property type="entry name" value="deoB"/>
    <property type="match status" value="1"/>
</dbReference>
<dbReference type="InterPro" id="IPR017850">
    <property type="entry name" value="Alkaline_phosphatase_core_sf"/>
</dbReference>
<comment type="similarity">
    <text evidence="1 6">Belongs to the phosphopentomutase family.</text>
</comment>
<dbReference type="RefSeq" id="WP_006567165.1">
    <property type="nucleotide sequence ID" value="NZ_BAABZP010000001.1"/>
</dbReference>
<dbReference type="SUPFAM" id="SSF143856">
    <property type="entry name" value="DeoB insert domain-like"/>
    <property type="match status" value="1"/>
</dbReference>
<dbReference type="FunFam" id="3.30.70.1250:FF:000001">
    <property type="entry name" value="Phosphopentomutase"/>
    <property type="match status" value="1"/>
</dbReference>
<comment type="cofactor">
    <cofactor evidence="6">
        <name>Mn(2+)</name>
        <dbReference type="ChEBI" id="CHEBI:29035"/>
    </cofactor>
    <text evidence="6">Binds 2 manganese ions.</text>
</comment>
<feature type="binding site" evidence="6">
    <location>
        <position position="325"/>
    </location>
    <ligand>
        <name>Mn(2+)</name>
        <dbReference type="ChEBI" id="CHEBI:29035"/>
        <label>1</label>
    </ligand>
</feature>
<dbReference type="EMBL" id="CACRSQ010000003">
    <property type="protein sequence ID" value="VYT06562.1"/>
    <property type="molecule type" value="Genomic_DNA"/>
</dbReference>
<dbReference type="PIRSF" id="PIRSF001491">
    <property type="entry name" value="Ppentomutase"/>
    <property type="match status" value="1"/>
</dbReference>
<evidence type="ECO:0000256" key="6">
    <source>
        <dbReference type="HAMAP-Rule" id="MF_00740"/>
    </source>
</evidence>
<dbReference type="CDD" id="cd16009">
    <property type="entry name" value="PPM"/>
    <property type="match status" value="1"/>
</dbReference>
<gene>
    <name evidence="6 8" type="primary">deoB</name>
    <name evidence="8" type="ORF">ACLFYP115_01507</name>
</gene>
<dbReference type="PANTHER" id="PTHR21110">
    <property type="entry name" value="PHOSPHOPENTOMUTASE"/>
    <property type="match status" value="1"/>
</dbReference>
<evidence type="ECO:0000256" key="3">
    <source>
        <dbReference type="ARBA" id="ARBA00022723"/>
    </source>
</evidence>
<dbReference type="HAMAP" id="MF_00740">
    <property type="entry name" value="Phosphopentomut"/>
    <property type="match status" value="1"/>
</dbReference>
<dbReference type="GO" id="GO:0030145">
    <property type="term" value="F:manganese ion binding"/>
    <property type="evidence" value="ECO:0007669"/>
    <property type="project" value="UniProtKB-UniRule"/>
</dbReference>
<name>A0A6N2TP98_9FIRM</name>
<evidence type="ECO:0000256" key="5">
    <source>
        <dbReference type="ARBA" id="ARBA00023235"/>
    </source>
</evidence>
<feature type="binding site" evidence="6">
    <location>
        <position position="283"/>
    </location>
    <ligand>
        <name>Mn(2+)</name>
        <dbReference type="ChEBI" id="CHEBI:29035"/>
        <label>2</label>
    </ligand>
</feature>
<comment type="function">
    <text evidence="6">Isomerase that catalyzes the conversion of deoxy-ribose 1-phosphate (dRib-1-P) and ribose 1-phosphate (Rib-1-P) to deoxy-ribose 5-phosphate (dRib-5-P) and ribose 5-phosphate (Rib-5-P), respectively.</text>
</comment>
<feature type="binding site" evidence="6">
    <location>
        <position position="324"/>
    </location>
    <ligand>
        <name>Mn(2+)</name>
        <dbReference type="ChEBI" id="CHEBI:29035"/>
        <label>1</label>
    </ligand>
</feature>
<proteinExistence type="inferred from homology"/>
<dbReference type="InterPro" id="IPR006124">
    <property type="entry name" value="Metalloenzyme"/>
</dbReference>
<protein>
    <recommendedName>
        <fullName evidence="6 7">Phosphopentomutase</fullName>
        <ecNumber evidence="6 7">5.4.2.7</ecNumber>
    </recommendedName>
    <alternativeName>
        <fullName evidence="6">Phosphodeoxyribomutase</fullName>
    </alternativeName>
</protein>
<comment type="subcellular location">
    <subcellularLocation>
        <location evidence="6">Cytoplasm</location>
    </subcellularLocation>
</comment>
<dbReference type="Gene3D" id="3.30.70.1250">
    <property type="entry name" value="Phosphopentomutase"/>
    <property type="match status" value="1"/>
</dbReference>
<dbReference type="SUPFAM" id="SSF53649">
    <property type="entry name" value="Alkaline phosphatase-like"/>
    <property type="match status" value="1"/>
</dbReference>
<evidence type="ECO:0000256" key="2">
    <source>
        <dbReference type="ARBA" id="ARBA00022490"/>
    </source>
</evidence>
<dbReference type="Pfam" id="PF01676">
    <property type="entry name" value="Metalloenzyme"/>
    <property type="match status" value="1"/>
</dbReference>
<dbReference type="PANTHER" id="PTHR21110:SF0">
    <property type="entry name" value="PHOSPHOPENTOMUTASE"/>
    <property type="match status" value="1"/>
</dbReference>
<dbReference type="NCBIfam" id="NF003766">
    <property type="entry name" value="PRK05362.1"/>
    <property type="match status" value="1"/>
</dbReference>
<organism evidence="8">
    <name type="scientific">Anaerostipes caccae</name>
    <dbReference type="NCBI Taxonomy" id="105841"/>
    <lineage>
        <taxon>Bacteria</taxon>
        <taxon>Bacillati</taxon>
        <taxon>Bacillota</taxon>
        <taxon>Clostridia</taxon>
        <taxon>Lachnospirales</taxon>
        <taxon>Lachnospiraceae</taxon>
        <taxon>Anaerostipes</taxon>
    </lineage>
</organism>
<dbReference type="AlphaFoldDB" id="A0A6N2TP98"/>